<evidence type="ECO:0000313" key="3">
    <source>
        <dbReference type="Proteomes" id="UP000464214"/>
    </source>
</evidence>
<feature type="signal peptide" evidence="1">
    <location>
        <begin position="1"/>
        <end position="20"/>
    </location>
</feature>
<keyword evidence="3" id="KW-1185">Reference proteome</keyword>
<name>A0A6P1NQJ1_9BACT</name>
<proteinExistence type="predicted"/>
<dbReference type="RefSeq" id="WP_160688165.1">
    <property type="nucleotide sequence ID" value="NZ_CP047897.1"/>
</dbReference>
<dbReference type="KEGG" id="nib:GU926_01040"/>
<evidence type="ECO:0008006" key="4">
    <source>
        <dbReference type="Google" id="ProtNLM"/>
    </source>
</evidence>
<dbReference type="AlphaFoldDB" id="A0A6P1NQJ1"/>
<keyword evidence="1" id="KW-0732">Signal</keyword>
<gene>
    <name evidence="2" type="ORF">GU926_01040</name>
</gene>
<protein>
    <recommendedName>
        <fullName evidence="4">DUF4168 domain-containing protein</fullName>
    </recommendedName>
</protein>
<accession>A0A6P1NQJ1</accession>
<organism evidence="2 3">
    <name type="scientific">Nibribacter ruber</name>
    <dbReference type="NCBI Taxonomy" id="2698458"/>
    <lineage>
        <taxon>Bacteria</taxon>
        <taxon>Pseudomonadati</taxon>
        <taxon>Bacteroidota</taxon>
        <taxon>Cytophagia</taxon>
        <taxon>Cytophagales</taxon>
        <taxon>Hymenobacteraceae</taxon>
        <taxon>Nibribacter</taxon>
    </lineage>
</organism>
<evidence type="ECO:0000313" key="2">
    <source>
        <dbReference type="EMBL" id="QHL86106.1"/>
    </source>
</evidence>
<feature type="chain" id="PRO_5027037402" description="DUF4168 domain-containing protein" evidence="1">
    <location>
        <begin position="21"/>
        <end position="158"/>
    </location>
</feature>
<evidence type="ECO:0000256" key="1">
    <source>
        <dbReference type="SAM" id="SignalP"/>
    </source>
</evidence>
<reference evidence="2 3" key="1">
    <citation type="submission" date="2020-01" db="EMBL/GenBank/DDBJ databases">
        <authorList>
            <person name="Kim M."/>
        </authorList>
    </citation>
    <scope>NUCLEOTIDE SEQUENCE [LARGE SCALE GENOMIC DNA]</scope>
    <source>
        <strain evidence="2 3">BT10</strain>
    </source>
</reference>
<dbReference type="Proteomes" id="UP000464214">
    <property type="component" value="Chromosome"/>
</dbReference>
<dbReference type="EMBL" id="CP047897">
    <property type="protein sequence ID" value="QHL86106.1"/>
    <property type="molecule type" value="Genomic_DNA"/>
</dbReference>
<sequence length="158" mass="17704">MRKFVFAFVIMLLTGVTSFAQGPAEQRAASLSDKMIKELQLNQFQSRKLRALNLENAKKMVAFEEKFASNPAELDKCIKGVCKDRDVQLESLLSTAQYSQYYSSRKALVAHDKQYALQLEKRNGKVAKTLVSPSDEDAKRSFPKPEVAVVKPASSVNK</sequence>